<organism evidence="2 3">
    <name type="scientific">Hebeloma cylindrosporum</name>
    <dbReference type="NCBI Taxonomy" id="76867"/>
    <lineage>
        <taxon>Eukaryota</taxon>
        <taxon>Fungi</taxon>
        <taxon>Dikarya</taxon>
        <taxon>Basidiomycota</taxon>
        <taxon>Agaricomycotina</taxon>
        <taxon>Agaricomycetes</taxon>
        <taxon>Agaricomycetidae</taxon>
        <taxon>Agaricales</taxon>
        <taxon>Agaricineae</taxon>
        <taxon>Hymenogastraceae</taxon>
        <taxon>Hebeloma</taxon>
    </lineage>
</organism>
<reference evidence="3" key="2">
    <citation type="submission" date="2015-01" db="EMBL/GenBank/DDBJ databases">
        <title>Evolutionary Origins and Diversification of the Mycorrhizal Mutualists.</title>
        <authorList>
            <consortium name="DOE Joint Genome Institute"/>
            <consortium name="Mycorrhizal Genomics Consortium"/>
            <person name="Kohler A."/>
            <person name="Kuo A."/>
            <person name="Nagy L.G."/>
            <person name="Floudas D."/>
            <person name="Copeland A."/>
            <person name="Barry K.W."/>
            <person name="Cichocki N."/>
            <person name="Veneault-Fourrey C."/>
            <person name="LaButti K."/>
            <person name="Lindquist E.A."/>
            <person name="Lipzen A."/>
            <person name="Lundell T."/>
            <person name="Morin E."/>
            <person name="Murat C."/>
            <person name="Riley R."/>
            <person name="Ohm R."/>
            <person name="Sun H."/>
            <person name="Tunlid A."/>
            <person name="Henrissat B."/>
            <person name="Grigoriev I.V."/>
            <person name="Hibbett D.S."/>
            <person name="Martin F."/>
        </authorList>
    </citation>
    <scope>NUCLEOTIDE SEQUENCE [LARGE SCALE GENOMIC DNA]</scope>
    <source>
        <strain evidence="3">h7</strain>
    </source>
</reference>
<dbReference type="AlphaFoldDB" id="A0A0C3BEA5"/>
<keyword evidence="1" id="KW-0732">Signal</keyword>
<dbReference type="Proteomes" id="UP000053424">
    <property type="component" value="Unassembled WGS sequence"/>
</dbReference>
<sequence length="202" mass="22434">MSLPTIQLIAPLCASCAILQADQNPLSEGCRFTQWGNPCTPCWNAGHYNCSFILSPFEADHSPSPSASILEPNFAALCKSFDELDAAVRSCLELAESALDLRSKVTRLALVAHNNTSSILNSVSPNVHPIHASVLLQILLRHEESHRPFPDRGEDVQLSGVPSRLVPSFYPYSSLTWYLVLRLFTSFQTCFIIFNTKFSIFF</sequence>
<evidence type="ECO:0000313" key="2">
    <source>
        <dbReference type="EMBL" id="KIM35095.1"/>
    </source>
</evidence>
<dbReference type="EMBL" id="KN831831">
    <property type="protein sequence ID" value="KIM35095.1"/>
    <property type="molecule type" value="Genomic_DNA"/>
</dbReference>
<proteinExistence type="predicted"/>
<gene>
    <name evidence="2" type="ORF">M413DRAFT_32767</name>
</gene>
<feature type="signal peptide" evidence="1">
    <location>
        <begin position="1"/>
        <end position="21"/>
    </location>
</feature>
<name>A0A0C3BEA5_HEBCY</name>
<dbReference type="HOGENOM" id="CLU_1354767_0_0_1"/>
<accession>A0A0C3BEA5</accession>
<keyword evidence="3" id="KW-1185">Reference proteome</keyword>
<protein>
    <submittedName>
        <fullName evidence="2">Uncharacterized protein</fullName>
    </submittedName>
</protein>
<evidence type="ECO:0000313" key="3">
    <source>
        <dbReference type="Proteomes" id="UP000053424"/>
    </source>
</evidence>
<evidence type="ECO:0000256" key="1">
    <source>
        <dbReference type="SAM" id="SignalP"/>
    </source>
</evidence>
<reference evidence="2 3" key="1">
    <citation type="submission" date="2014-04" db="EMBL/GenBank/DDBJ databases">
        <authorList>
            <consortium name="DOE Joint Genome Institute"/>
            <person name="Kuo A."/>
            <person name="Gay G."/>
            <person name="Dore J."/>
            <person name="Kohler A."/>
            <person name="Nagy L.G."/>
            <person name="Floudas D."/>
            <person name="Copeland A."/>
            <person name="Barry K.W."/>
            <person name="Cichocki N."/>
            <person name="Veneault-Fourrey C."/>
            <person name="LaButti K."/>
            <person name="Lindquist E.A."/>
            <person name="Lipzen A."/>
            <person name="Lundell T."/>
            <person name="Morin E."/>
            <person name="Murat C."/>
            <person name="Sun H."/>
            <person name="Tunlid A."/>
            <person name="Henrissat B."/>
            <person name="Grigoriev I.V."/>
            <person name="Hibbett D.S."/>
            <person name="Martin F."/>
            <person name="Nordberg H.P."/>
            <person name="Cantor M.N."/>
            <person name="Hua S.X."/>
        </authorList>
    </citation>
    <scope>NUCLEOTIDE SEQUENCE [LARGE SCALE GENOMIC DNA]</scope>
    <source>
        <strain evidence="3">h7</strain>
    </source>
</reference>
<feature type="chain" id="PRO_5002161559" evidence="1">
    <location>
        <begin position="22"/>
        <end position="202"/>
    </location>
</feature>